<organism evidence="1 2">
    <name type="scientific">Thalictrum thalictroides</name>
    <name type="common">Rue-anemone</name>
    <name type="synonym">Anemone thalictroides</name>
    <dbReference type="NCBI Taxonomy" id="46969"/>
    <lineage>
        <taxon>Eukaryota</taxon>
        <taxon>Viridiplantae</taxon>
        <taxon>Streptophyta</taxon>
        <taxon>Embryophyta</taxon>
        <taxon>Tracheophyta</taxon>
        <taxon>Spermatophyta</taxon>
        <taxon>Magnoliopsida</taxon>
        <taxon>Ranunculales</taxon>
        <taxon>Ranunculaceae</taxon>
        <taxon>Thalictroideae</taxon>
        <taxon>Thalictrum</taxon>
    </lineage>
</organism>
<evidence type="ECO:0000313" key="2">
    <source>
        <dbReference type="Proteomes" id="UP000554482"/>
    </source>
</evidence>
<comment type="caution">
    <text evidence="1">The sequence shown here is derived from an EMBL/GenBank/DDBJ whole genome shotgun (WGS) entry which is preliminary data.</text>
</comment>
<gene>
    <name evidence="1" type="ORF">FRX31_004941</name>
</gene>
<protein>
    <submittedName>
        <fullName evidence="1">Uncharacterized protein</fullName>
    </submittedName>
</protein>
<dbReference type="Proteomes" id="UP000554482">
    <property type="component" value="Unassembled WGS sequence"/>
</dbReference>
<keyword evidence="2" id="KW-1185">Reference proteome</keyword>
<dbReference type="OrthoDB" id="610337at2759"/>
<sequence length="71" mass="8317">MLRNGEFLLQYGRQKVGYYDPKSETFRPIVIQNDRRLREGYVQAVIQVGSLFSPKNLSRLTNRNTLFARVP</sequence>
<reference evidence="1 2" key="1">
    <citation type="submission" date="2020-06" db="EMBL/GenBank/DDBJ databases">
        <title>Transcriptomic and genomic resources for Thalictrum thalictroides and T. hernandezii: Facilitating candidate gene discovery in an emerging model plant lineage.</title>
        <authorList>
            <person name="Arias T."/>
            <person name="Riano-Pachon D.M."/>
            <person name="Di Stilio V.S."/>
        </authorList>
    </citation>
    <scope>NUCLEOTIDE SEQUENCE [LARGE SCALE GENOMIC DNA]</scope>
    <source>
        <strain evidence="2">cv. WT478/WT964</strain>
        <tissue evidence="1">Leaves</tissue>
    </source>
</reference>
<accession>A0A7J6X6U5</accession>
<dbReference type="EMBL" id="JABWDY010004018">
    <property type="protein sequence ID" value="KAF5205471.1"/>
    <property type="molecule type" value="Genomic_DNA"/>
</dbReference>
<dbReference type="AlphaFoldDB" id="A0A7J6X6U5"/>
<evidence type="ECO:0000313" key="1">
    <source>
        <dbReference type="EMBL" id="KAF5205471.1"/>
    </source>
</evidence>
<name>A0A7J6X6U5_THATH</name>
<proteinExistence type="predicted"/>